<dbReference type="PANTHER" id="PTHR10434">
    <property type="entry name" value="1-ACYL-SN-GLYCEROL-3-PHOSPHATE ACYLTRANSFERASE"/>
    <property type="match status" value="1"/>
</dbReference>
<name>A0A193GMN1_9BORD</name>
<organism evidence="7 8">
    <name type="scientific">Bordetella flabilis</name>
    <dbReference type="NCBI Taxonomy" id="463014"/>
    <lineage>
        <taxon>Bacteria</taxon>
        <taxon>Pseudomonadati</taxon>
        <taxon>Pseudomonadota</taxon>
        <taxon>Betaproteobacteria</taxon>
        <taxon>Burkholderiales</taxon>
        <taxon>Alcaligenaceae</taxon>
        <taxon>Bordetella</taxon>
    </lineage>
</organism>
<reference evidence="7 8" key="1">
    <citation type="submission" date="2016-06" db="EMBL/GenBank/DDBJ databases">
        <title>Complete genome sequences of Bordetella bronchialis and Bordetella flabilis.</title>
        <authorList>
            <person name="LiPuma J.J."/>
            <person name="Spilker T."/>
        </authorList>
    </citation>
    <scope>NUCLEOTIDE SEQUENCE [LARGE SCALE GENOMIC DNA]</scope>
    <source>
        <strain evidence="7 8">AU10664</strain>
    </source>
</reference>
<dbReference type="STRING" id="463014.BAU07_22865"/>
<evidence type="ECO:0000256" key="3">
    <source>
        <dbReference type="ARBA" id="ARBA00022679"/>
    </source>
</evidence>
<dbReference type="GO" id="GO:0003841">
    <property type="term" value="F:1-acylglycerol-3-phosphate O-acyltransferase activity"/>
    <property type="evidence" value="ECO:0007669"/>
    <property type="project" value="TreeGrafter"/>
</dbReference>
<evidence type="ECO:0000313" key="7">
    <source>
        <dbReference type="EMBL" id="ANN80711.1"/>
    </source>
</evidence>
<evidence type="ECO:0000256" key="5">
    <source>
        <dbReference type="ARBA" id="ARBA00023315"/>
    </source>
</evidence>
<keyword evidence="8" id="KW-1185">Reference proteome</keyword>
<evidence type="ECO:0000256" key="1">
    <source>
        <dbReference type="ARBA" id="ARBA00005189"/>
    </source>
</evidence>
<dbReference type="GO" id="GO:0006654">
    <property type="term" value="P:phosphatidic acid biosynthetic process"/>
    <property type="evidence" value="ECO:0007669"/>
    <property type="project" value="TreeGrafter"/>
</dbReference>
<comment type="pathway">
    <text evidence="1">Lipid metabolism.</text>
</comment>
<keyword evidence="3 7" id="KW-0808">Transferase</keyword>
<evidence type="ECO:0000256" key="4">
    <source>
        <dbReference type="ARBA" id="ARBA00023098"/>
    </source>
</evidence>
<dbReference type="PANTHER" id="PTHR10434:SF64">
    <property type="entry name" value="1-ACYL-SN-GLYCEROL-3-PHOSPHATE ACYLTRANSFERASE-RELATED"/>
    <property type="match status" value="1"/>
</dbReference>
<accession>A0A193GMN1</accession>
<dbReference type="InterPro" id="IPR002123">
    <property type="entry name" value="Plipid/glycerol_acylTrfase"/>
</dbReference>
<feature type="domain" description="Phospholipid/glycerol acyltransferase" evidence="6">
    <location>
        <begin position="72"/>
        <end position="184"/>
    </location>
</feature>
<dbReference type="Pfam" id="PF01553">
    <property type="entry name" value="Acyltransferase"/>
    <property type="match status" value="1"/>
</dbReference>
<proteinExistence type="predicted"/>
<dbReference type="EMBL" id="CP016172">
    <property type="protein sequence ID" value="ANN80711.1"/>
    <property type="molecule type" value="Genomic_DNA"/>
</dbReference>
<sequence>MFQQLRRFARFLPRALVVVFLVILGLLLVGTAYPFIGVAGRARLNRTWSRCLLAACGVRVTVRGQPAMQGAVLLVANHVSWIDIFVINAVRPTAFIAKSEIRRWPVVGWLVAGAGTLFIQRGQRHAIHAVGEAMQGRFDRGEAVGLFPEGTTTEGFTLLPFHASLFEPARQAGVVIQPLALRFLRDGRRDSYASFVGEETLVGNLWRILGSGGLAVDTVYLPPLELTAQAGTPHTRVELAALARAAIQAQLD</sequence>
<dbReference type="Proteomes" id="UP000091926">
    <property type="component" value="Chromosome"/>
</dbReference>
<keyword evidence="2" id="KW-0444">Lipid biosynthesis</keyword>
<evidence type="ECO:0000256" key="2">
    <source>
        <dbReference type="ARBA" id="ARBA00022516"/>
    </source>
</evidence>
<gene>
    <name evidence="7" type="ORF">BAU07_22865</name>
</gene>
<dbReference type="KEGG" id="bfz:BAU07_22865"/>
<keyword evidence="4" id="KW-0443">Lipid metabolism</keyword>
<evidence type="ECO:0000313" key="8">
    <source>
        <dbReference type="Proteomes" id="UP000091926"/>
    </source>
</evidence>
<dbReference type="AlphaFoldDB" id="A0A193GMN1"/>
<protein>
    <submittedName>
        <fullName evidence="7">Acyltransferase</fullName>
    </submittedName>
</protein>
<dbReference type="SUPFAM" id="SSF69593">
    <property type="entry name" value="Glycerol-3-phosphate (1)-acyltransferase"/>
    <property type="match status" value="1"/>
</dbReference>
<dbReference type="CDD" id="cd07989">
    <property type="entry name" value="LPLAT_AGPAT-like"/>
    <property type="match status" value="1"/>
</dbReference>
<dbReference type="SMART" id="SM00563">
    <property type="entry name" value="PlsC"/>
    <property type="match status" value="1"/>
</dbReference>
<evidence type="ECO:0000259" key="6">
    <source>
        <dbReference type="SMART" id="SM00563"/>
    </source>
</evidence>
<keyword evidence="5 7" id="KW-0012">Acyltransferase</keyword>